<comment type="subunit">
    <text evidence="5">Part of the 50S ribosomal subunit; part of the 5S rRNA/L5/L18/L25 subcomplex. Contacts the 5S rRNA. Binds to the 5S rRNA independently of L5 and L18.</text>
</comment>
<dbReference type="NCBIfam" id="NF004612">
    <property type="entry name" value="PRK05943.1"/>
    <property type="match status" value="1"/>
</dbReference>
<keyword evidence="1 5" id="KW-0699">rRNA-binding</keyword>
<dbReference type="InterPro" id="IPR020055">
    <property type="entry name" value="Ribosomal_bL25_short"/>
</dbReference>
<dbReference type="InterPro" id="IPR011035">
    <property type="entry name" value="Ribosomal_bL25/Gln-tRNA_synth"/>
</dbReference>
<organism evidence="9 10">
    <name type="scientific">Gilvimarinus gilvus</name>
    <dbReference type="NCBI Taxonomy" id="3058038"/>
    <lineage>
        <taxon>Bacteria</taxon>
        <taxon>Pseudomonadati</taxon>
        <taxon>Pseudomonadota</taxon>
        <taxon>Gammaproteobacteria</taxon>
        <taxon>Cellvibrionales</taxon>
        <taxon>Cellvibrionaceae</taxon>
        <taxon>Gilvimarinus</taxon>
    </lineage>
</organism>
<dbReference type="PANTHER" id="PTHR33284">
    <property type="entry name" value="RIBOSOMAL PROTEIN L25/GLN-TRNA SYNTHETASE, ANTI-CODON-BINDING DOMAIN-CONTAINING PROTEIN"/>
    <property type="match status" value="1"/>
</dbReference>
<dbReference type="InterPro" id="IPR020057">
    <property type="entry name" value="Ribosomal_bL25_b-dom"/>
</dbReference>
<accession>A0ABU4RZR8</accession>
<evidence type="ECO:0000256" key="2">
    <source>
        <dbReference type="ARBA" id="ARBA00022884"/>
    </source>
</evidence>
<keyword evidence="2 5" id="KW-0694">RNA-binding</keyword>
<gene>
    <name evidence="5" type="primary">rplY</name>
    <name evidence="5" type="synonym">ctc</name>
    <name evidence="9" type="ORF">SCD92_13550</name>
</gene>
<dbReference type="HAMAP" id="MF_01336">
    <property type="entry name" value="Ribosomal_bL25"/>
    <property type="match status" value="1"/>
</dbReference>
<feature type="compositionally biased region" description="Acidic residues" evidence="6">
    <location>
        <begin position="198"/>
        <end position="212"/>
    </location>
</feature>
<evidence type="ECO:0000256" key="5">
    <source>
        <dbReference type="HAMAP-Rule" id="MF_01334"/>
    </source>
</evidence>
<dbReference type="InterPro" id="IPR037121">
    <property type="entry name" value="Ribosomal_bL25_C"/>
</dbReference>
<evidence type="ECO:0000256" key="1">
    <source>
        <dbReference type="ARBA" id="ARBA00022730"/>
    </source>
</evidence>
<dbReference type="SUPFAM" id="SSF50715">
    <property type="entry name" value="Ribosomal protein L25-like"/>
    <property type="match status" value="1"/>
</dbReference>
<evidence type="ECO:0000256" key="4">
    <source>
        <dbReference type="ARBA" id="ARBA00023274"/>
    </source>
</evidence>
<dbReference type="PANTHER" id="PTHR33284:SF1">
    <property type="entry name" value="RIBOSOMAL PROTEIN L25_GLN-TRNA SYNTHETASE, ANTI-CODON-BINDING DOMAIN-CONTAINING PROTEIN"/>
    <property type="match status" value="1"/>
</dbReference>
<evidence type="ECO:0000313" key="9">
    <source>
        <dbReference type="EMBL" id="MDX6850392.1"/>
    </source>
</evidence>
<dbReference type="RefSeq" id="WP_302722272.1">
    <property type="nucleotide sequence ID" value="NZ_JAULRU010000514.1"/>
</dbReference>
<dbReference type="Gene3D" id="2.40.240.10">
    <property type="entry name" value="Ribosomal Protein L25, Chain P"/>
    <property type="match status" value="1"/>
</dbReference>
<evidence type="ECO:0000313" key="10">
    <source>
        <dbReference type="Proteomes" id="UP001273505"/>
    </source>
</evidence>
<dbReference type="InterPro" id="IPR020056">
    <property type="entry name" value="Rbsml_bL25/Gln-tRNA_synth_N"/>
</dbReference>
<dbReference type="Gene3D" id="2.170.120.20">
    <property type="entry name" value="Ribosomal protein L25, beta domain"/>
    <property type="match status" value="1"/>
</dbReference>
<protein>
    <recommendedName>
        <fullName evidence="5">Large ribosomal subunit protein bL25</fullName>
    </recommendedName>
    <alternativeName>
        <fullName evidence="5">General stress protein CTC</fullName>
    </alternativeName>
</protein>
<feature type="domain" description="Large ribosomal subunit protein bL25 beta" evidence="8">
    <location>
        <begin position="103"/>
        <end position="194"/>
    </location>
</feature>
<dbReference type="Proteomes" id="UP001273505">
    <property type="component" value="Unassembled WGS sequence"/>
</dbReference>
<dbReference type="InterPro" id="IPR001021">
    <property type="entry name" value="Ribosomal_bL25_long"/>
</dbReference>
<dbReference type="HAMAP" id="MF_01334">
    <property type="entry name" value="Ribosomal_bL25_CTC"/>
    <property type="match status" value="1"/>
</dbReference>
<evidence type="ECO:0000256" key="3">
    <source>
        <dbReference type="ARBA" id="ARBA00022980"/>
    </source>
</evidence>
<proteinExistence type="inferred from homology"/>
<dbReference type="NCBIfam" id="NF004130">
    <property type="entry name" value="PRK05618.1-5"/>
    <property type="match status" value="1"/>
</dbReference>
<dbReference type="NCBIfam" id="TIGR00731">
    <property type="entry name" value="bL25_bact_ctc"/>
    <property type="match status" value="1"/>
</dbReference>
<dbReference type="CDD" id="cd00495">
    <property type="entry name" value="Ribosomal_L25_TL5_CTC"/>
    <property type="match status" value="1"/>
</dbReference>
<keyword evidence="3 5" id="KW-0689">Ribosomal protein</keyword>
<dbReference type="Pfam" id="PF01386">
    <property type="entry name" value="Ribosomal_L25p"/>
    <property type="match status" value="1"/>
</dbReference>
<evidence type="ECO:0000259" key="7">
    <source>
        <dbReference type="Pfam" id="PF01386"/>
    </source>
</evidence>
<dbReference type="NCBIfam" id="NF004128">
    <property type="entry name" value="PRK05618.1-2"/>
    <property type="match status" value="1"/>
</dbReference>
<reference evidence="9 10" key="1">
    <citation type="submission" date="2023-11" db="EMBL/GenBank/DDBJ databases">
        <title>Gilvimarinus fulvus sp. nov., isolated from the surface of Kelp.</title>
        <authorList>
            <person name="Sun Y.Y."/>
            <person name="Gong Y."/>
            <person name="Du Z.J."/>
        </authorList>
    </citation>
    <scope>NUCLEOTIDE SEQUENCE [LARGE SCALE GENOMIC DNA]</scope>
    <source>
        <strain evidence="9 10">SDUM040013</strain>
    </source>
</reference>
<dbReference type="InterPro" id="IPR029751">
    <property type="entry name" value="Ribosomal_L25_dom"/>
</dbReference>
<keyword evidence="4 5" id="KW-0687">Ribonucleoprotein</keyword>
<dbReference type="EMBL" id="JAXAFO010000023">
    <property type="protein sequence ID" value="MDX6850392.1"/>
    <property type="molecule type" value="Genomic_DNA"/>
</dbReference>
<feature type="domain" description="Large ribosomal subunit protein bL25 L25" evidence="7">
    <location>
        <begin position="7"/>
        <end position="95"/>
    </location>
</feature>
<dbReference type="InterPro" id="IPR020930">
    <property type="entry name" value="Ribosomal_uL5_bac-type"/>
</dbReference>
<feature type="region of interest" description="Disordered" evidence="6">
    <location>
        <begin position="183"/>
        <end position="212"/>
    </location>
</feature>
<keyword evidence="10" id="KW-1185">Reference proteome</keyword>
<feature type="region of interest" description="Disordered" evidence="6">
    <location>
        <begin position="1"/>
        <end position="20"/>
    </location>
</feature>
<comment type="function">
    <text evidence="5">This is one of the proteins that binds to the 5S RNA in the ribosome where it forms part of the central protuberance.</text>
</comment>
<comment type="similarity">
    <text evidence="5">Belongs to the bacterial ribosomal protein bL25 family. CTC subfamily.</text>
</comment>
<comment type="caution">
    <text evidence="9">The sequence shown here is derived from an EMBL/GenBank/DDBJ whole genome shotgun (WGS) entry which is preliminary data.</text>
</comment>
<dbReference type="Pfam" id="PF14693">
    <property type="entry name" value="Ribosomal_TL5_C"/>
    <property type="match status" value="1"/>
</dbReference>
<dbReference type="GO" id="GO:0005840">
    <property type="term" value="C:ribosome"/>
    <property type="evidence" value="ECO:0007669"/>
    <property type="project" value="UniProtKB-KW"/>
</dbReference>
<sequence>MSEDFVLNATSREDTGKGASRRLRRLAGEVPAIVYGGNKKPVNISLVQKDLLKQLENEAFYSHIISLKIGEKSEDVILKDLQRHPAKPQIIHADFMRVLKTKKLNTSVPLHFLNEEACKGVKMQGGKIVHNMVQLEVSCLPADLPEFIEVDLLDVELGQVVHISDLKLPKGVSSVELALGSDHDQPVVTVNKPKGVSEDSESEAEEGEGDSE</sequence>
<evidence type="ECO:0000256" key="6">
    <source>
        <dbReference type="SAM" id="MobiDB-lite"/>
    </source>
</evidence>
<evidence type="ECO:0000259" key="8">
    <source>
        <dbReference type="Pfam" id="PF14693"/>
    </source>
</evidence>
<name>A0ABU4RZR8_9GAMM</name>